<evidence type="ECO:0000256" key="6">
    <source>
        <dbReference type="SAM" id="MobiDB-lite"/>
    </source>
</evidence>
<organism evidence="7 8">
    <name type="scientific">Pyrenophora teres f. teres</name>
    <dbReference type="NCBI Taxonomy" id="97479"/>
    <lineage>
        <taxon>Eukaryota</taxon>
        <taxon>Fungi</taxon>
        <taxon>Dikarya</taxon>
        <taxon>Ascomycota</taxon>
        <taxon>Pezizomycotina</taxon>
        <taxon>Dothideomycetes</taxon>
        <taxon>Pleosporomycetidae</taxon>
        <taxon>Pleosporales</taxon>
        <taxon>Pleosporineae</taxon>
        <taxon>Pleosporaceae</taxon>
        <taxon>Pyrenophora</taxon>
    </lineage>
</organism>
<protein>
    <recommendedName>
        <fullName evidence="2">histidine kinase</fullName>
        <ecNumber evidence="2">2.7.13.3</ecNumber>
    </recommendedName>
</protein>
<dbReference type="InterPro" id="IPR003594">
    <property type="entry name" value="HATPase_dom"/>
</dbReference>
<feature type="compositionally biased region" description="Basic and acidic residues" evidence="6">
    <location>
        <begin position="911"/>
        <end position="946"/>
    </location>
</feature>
<evidence type="ECO:0000256" key="3">
    <source>
        <dbReference type="ARBA" id="ARBA00022553"/>
    </source>
</evidence>
<dbReference type="SUPFAM" id="SSF52172">
    <property type="entry name" value="CheY-like"/>
    <property type="match status" value="1"/>
</dbReference>
<feature type="compositionally biased region" description="Polar residues" evidence="6">
    <location>
        <begin position="179"/>
        <end position="190"/>
    </location>
</feature>
<keyword evidence="3" id="KW-0597">Phosphoprotein</keyword>
<dbReference type="InterPro" id="IPR036097">
    <property type="entry name" value="HisK_dim/P_sf"/>
</dbReference>
<feature type="compositionally biased region" description="Basic and acidic residues" evidence="6">
    <location>
        <begin position="724"/>
        <end position="756"/>
    </location>
</feature>
<dbReference type="InterPro" id="IPR001789">
    <property type="entry name" value="Sig_transdc_resp-reg_receiver"/>
</dbReference>
<dbReference type="CDD" id="cd17546">
    <property type="entry name" value="REC_hyHK_CKI1_RcsC-like"/>
    <property type="match status" value="1"/>
</dbReference>
<keyword evidence="4" id="KW-0808">Transferase</keyword>
<feature type="compositionally biased region" description="Basic and acidic residues" evidence="6">
    <location>
        <begin position="685"/>
        <end position="710"/>
    </location>
</feature>
<dbReference type="InterPro" id="IPR003661">
    <property type="entry name" value="HisK_dim/P_dom"/>
</dbReference>
<dbReference type="Proteomes" id="UP000472372">
    <property type="component" value="Chromosome 2"/>
</dbReference>
<dbReference type="CDD" id="cd00082">
    <property type="entry name" value="HisKA"/>
    <property type="match status" value="1"/>
</dbReference>
<feature type="compositionally biased region" description="Basic and acidic residues" evidence="6">
    <location>
        <begin position="658"/>
        <end position="668"/>
    </location>
</feature>
<sequence>MENLDKLSATGLPIFDLNEENLNRSDWAKTSIGTRDSWPTALTCLVNTCVLPMPHCAAIFWGTDLIVIHNLAWEKARGGLDGQATNARNSYSHEALGTLKTVLRGRTVKVAARYFLEDLPDDKSMQLLLSTILDESGTRQGVLAQLLENQNVDHYMPIEGLDDLSRRHQGRRPKDGRNHQSGNHAKTEQADSMQTNMFQRFAELLPNGLAILDKDAEAIFVNDGFFKLTTNKGNNEFRAWPESIHPDDYEDVMSAYRKAFESRTELQIEFRCDVVEPAERLGEQWRLFLLKPLSEEADAGYISAVIDITDIKQAQLTQEKAANEAKERKEQQERFIDMVSHEIRNPLSAVLHLAEEVKEVTKEIAVDHEDIRDQVADILDAADTILLCVSHQNTLVDDILSFSKLDSMMLSLVPRQTRPKWEFSQALRVFHSEFKAKNIDFHYAMDVSFEEQNVDTVVADLNRMKQVLVNLITNAIKFTSRKNGERKIIVSMGASMKRPTSYPPNVIYFSEEKEAFHLDSTMTSEWGAGAAMYLMVAVKDTGIGISKEDQAKLFERFRQATPKTQEKYGGSGLGLFISRKLCTLHGGDIGVSSKEGEGSTFGFFFKVRRATGNYDDDRPTIPSRSNSECSTSSNRPSENGSKLVRPGYNRANSNLQPIKERNNERPEARTQLSSHGGVDTDDVDPSLKDPPVEERPESHPQSHEDARYQETWEATKNIPSQQPHMERKLPDLKRGETSRQEEGAKEISRSQSDQRSEDKYTLLLVEDNLINQKVLRRQLQSRGFEVFTANNGQEAIDAVAERGEANNGPENRNYFDCILMDQEMPIKDGNTATQEIRVLQDEGKAGYSHILGVSANVREAQTNSMREAGMDDVISKPFKVDDLVRKVRRLVRNNGGSAKHDNRPNGNSAPEKVEKNEEEGRTDLHPRDDDEKKDDADPDNERDNKRRGGSRSRANIREGTPQTRSTPEEVQKQQKQRQRQET</sequence>
<dbReference type="Gene3D" id="3.30.565.10">
    <property type="entry name" value="Histidine kinase-like ATPase, C-terminal domain"/>
    <property type="match status" value="1"/>
</dbReference>
<dbReference type="GO" id="GO:0000155">
    <property type="term" value="F:phosphorelay sensor kinase activity"/>
    <property type="evidence" value="ECO:0007669"/>
    <property type="project" value="InterPro"/>
</dbReference>
<feature type="compositionally biased region" description="Basic and acidic residues" evidence="6">
    <location>
        <begin position="966"/>
        <end position="982"/>
    </location>
</feature>
<dbReference type="EMBL" id="HG992978">
    <property type="protein sequence ID" value="CAE7009707.1"/>
    <property type="molecule type" value="Genomic_DNA"/>
</dbReference>
<evidence type="ECO:0000256" key="1">
    <source>
        <dbReference type="ARBA" id="ARBA00000085"/>
    </source>
</evidence>
<dbReference type="SMART" id="SM00448">
    <property type="entry name" value="REC"/>
    <property type="match status" value="1"/>
</dbReference>
<dbReference type="Gene3D" id="3.40.50.2300">
    <property type="match status" value="1"/>
</dbReference>
<dbReference type="SMART" id="SM00387">
    <property type="entry name" value="HATPase_c"/>
    <property type="match status" value="1"/>
</dbReference>
<dbReference type="SMART" id="SM00388">
    <property type="entry name" value="HisKA"/>
    <property type="match status" value="1"/>
</dbReference>
<dbReference type="PANTHER" id="PTHR43047:SF72">
    <property type="entry name" value="OSMOSENSING HISTIDINE PROTEIN KINASE SLN1"/>
    <property type="match status" value="1"/>
</dbReference>
<feature type="region of interest" description="Disordered" evidence="6">
    <location>
        <begin position="161"/>
        <end position="190"/>
    </location>
</feature>
<dbReference type="Pfam" id="PF02518">
    <property type="entry name" value="HATPase_c"/>
    <property type="match status" value="1"/>
</dbReference>
<accession>A0A6S6V9L9</accession>
<dbReference type="GO" id="GO:0005886">
    <property type="term" value="C:plasma membrane"/>
    <property type="evidence" value="ECO:0007669"/>
    <property type="project" value="TreeGrafter"/>
</dbReference>
<dbReference type="CDD" id="cd16922">
    <property type="entry name" value="HATPase_EvgS-ArcB-TorS-like"/>
    <property type="match status" value="1"/>
</dbReference>
<dbReference type="AlphaFoldDB" id="A0A6S6V9L9"/>
<dbReference type="InterPro" id="IPR011006">
    <property type="entry name" value="CheY-like_superfamily"/>
</dbReference>
<evidence type="ECO:0000256" key="2">
    <source>
        <dbReference type="ARBA" id="ARBA00012438"/>
    </source>
</evidence>
<dbReference type="EC" id="2.7.13.3" evidence="2"/>
<evidence type="ECO:0000313" key="8">
    <source>
        <dbReference type="Proteomes" id="UP000472372"/>
    </source>
</evidence>
<dbReference type="Gene3D" id="3.30.450.20">
    <property type="entry name" value="PAS domain"/>
    <property type="match status" value="1"/>
</dbReference>
<dbReference type="Pfam" id="PF00072">
    <property type="entry name" value="Response_reg"/>
    <property type="match status" value="1"/>
</dbReference>
<evidence type="ECO:0000256" key="4">
    <source>
        <dbReference type="ARBA" id="ARBA00022679"/>
    </source>
</evidence>
<dbReference type="InterPro" id="IPR036890">
    <property type="entry name" value="HATPase_C_sf"/>
</dbReference>
<dbReference type="PANTHER" id="PTHR43047">
    <property type="entry name" value="TWO-COMPONENT HISTIDINE PROTEIN KINASE"/>
    <property type="match status" value="1"/>
</dbReference>
<gene>
    <name evidence="7" type="ORF">PTTW11_01888</name>
</gene>
<reference evidence="7" key="1">
    <citation type="submission" date="2021-02" db="EMBL/GenBank/DDBJ databases">
        <authorList>
            <person name="Syme A R."/>
            <person name="Syme A R."/>
            <person name="Moolhuijzen P."/>
        </authorList>
    </citation>
    <scope>NUCLEOTIDE SEQUENCE</scope>
    <source>
        <strain evidence="7">W1-1</strain>
    </source>
</reference>
<comment type="catalytic activity">
    <reaction evidence="1">
        <text>ATP + protein L-histidine = ADP + protein N-phospho-L-histidine.</text>
        <dbReference type="EC" id="2.7.13.3"/>
    </reaction>
</comment>
<feature type="compositionally biased region" description="Polar residues" evidence="6">
    <location>
        <begin position="712"/>
        <end position="723"/>
    </location>
</feature>
<evidence type="ECO:0000313" key="7">
    <source>
        <dbReference type="EMBL" id="CAE7009707.1"/>
    </source>
</evidence>
<feature type="region of interest" description="Disordered" evidence="6">
    <location>
        <begin position="891"/>
        <end position="982"/>
    </location>
</feature>
<dbReference type="InterPro" id="IPR035965">
    <property type="entry name" value="PAS-like_dom_sf"/>
</dbReference>
<dbReference type="Gene3D" id="1.10.287.130">
    <property type="match status" value="1"/>
</dbReference>
<dbReference type="InterPro" id="IPR004358">
    <property type="entry name" value="Sig_transdc_His_kin-like_C"/>
</dbReference>
<dbReference type="SUPFAM" id="SSF55785">
    <property type="entry name" value="PYP-like sensor domain (PAS domain)"/>
    <property type="match status" value="1"/>
</dbReference>
<keyword evidence="5 7" id="KW-0418">Kinase</keyword>
<dbReference type="InterPro" id="IPR005467">
    <property type="entry name" value="His_kinase_dom"/>
</dbReference>
<dbReference type="SUPFAM" id="SSF47384">
    <property type="entry name" value="Homodimeric domain of signal transducing histidine kinase"/>
    <property type="match status" value="1"/>
</dbReference>
<dbReference type="InterPro" id="IPR000014">
    <property type="entry name" value="PAS"/>
</dbReference>
<dbReference type="GO" id="GO:0009927">
    <property type="term" value="F:histidine phosphotransfer kinase activity"/>
    <property type="evidence" value="ECO:0007669"/>
    <property type="project" value="TreeGrafter"/>
</dbReference>
<feature type="compositionally biased region" description="Low complexity" evidence="6">
    <location>
        <begin position="622"/>
        <end position="638"/>
    </location>
</feature>
<evidence type="ECO:0000256" key="5">
    <source>
        <dbReference type="ARBA" id="ARBA00022777"/>
    </source>
</evidence>
<dbReference type="PROSITE" id="PS50110">
    <property type="entry name" value="RESPONSE_REGULATORY"/>
    <property type="match status" value="1"/>
</dbReference>
<dbReference type="PRINTS" id="PR00344">
    <property type="entry name" value="BCTRLSENSOR"/>
</dbReference>
<dbReference type="SUPFAM" id="SSF55874">
    <property type="entry name" value="ATPase domain of HSP90 chaperone/DNA topoisomerase II/histidine kinase"/>
    <property type="match status" value="1"/>
</dbReference>
<feature type="region of interest" description="Disordered" evidence="6">
    <location>
        <begin position="614"/>
        <end position="756"/>
    </location>
</feature>
<dbReference type="Pfam" id="PF00512">
    <property type="entry name" value="HisKA"/>
    <property type="match status" value="1"/>
</dbReference>
<dbReference type="CDD" id="cd00130">
    <property type="entry name" value="PAS"/>
    <property type="match status" value="1"/>
</dbReference>
<proteinExistence type="predicted"/>
<name>A0A6S6V9L9_9PLEO</name>
<dbReference type="PROSITE" id="PS50109">
    <property type="entry name" value="HIS_KIN"/>
    <property type="match status" value="1"/>
</dbReference>